<accession>A0A1I7WZ73</accession>
<evidence type="ECO:0000313" key="1">
    <source>
        <dbReference type="Proteomes" id="UP000095283"/>
    </source>
</evidence>
<proteinExistence type="predicted"/>
<sequence length="177" mass="20533">MSMHKQPPLLSQQKHRMARSWHRTYQKSTPGVQFVTAPTICENTDSAQITKHLEHDDKREFNDYSLPNKICSRRQMLVTLSGTTYFKPFVPKFLGHTRHNIFVLVEFYLQSPRGSKHEFMYILLSQQKILIRAENIGIQKMCTIAGPQNYVGRQKGLHQVFKTASPDLQGIELKLSF</sequence>
<reference evidence="2" key="1">
    <citation type="submission" date="2016-11" db="UniProtKB">
        <authorList>
            <consortium name="WormBaseParasite"/>
        </authorList>
    </citation>
    <scope>IDENTIFICATION</scope>
</reference>
<protein>
    <submittedName>
        <fullName evidence="2">DUF667 domain-containing protein</fullName>
    </submittedName>
</protein>
<keyword evidence="1" id="KW-1185">Reference proteome</keyword>
<dbReference type="AlphaFoldDB" id="A0A1I7WZ73"/>
<organism evidence="1 2">
    <name type="scientific">Heterorhabditis bacteriophora</name>
    <name type="common">Entomopathogenic nematode worm</name>
    <dbReference type="NCBI Taxonomy" id="37862"/>
    <lineage>
        <taxon>Eukaryota</taxon>
        <taxon>Metazoa</taxon>
        <taxon>Ecdysozoa</taxon>
        <taxon>Nematoda</taxon>
        <taxon>Chromadorea</taxon>
        <taxon>Rhabditida</taxon>
        <taxon>Rhabditina</taxon>
        <taxon>Rhabditomorpha</taxon>
        <taxon>Strongyloidea</taxon>
        <taxon>Heterorhabditidae</taxon>
        <taxon>Heterorhabditis</taxon>
    </lineage>
</organism>
<dbReference type="WBParaSite" id="Hba_10483">
    <property type="protein sequence ID" value="Hba_10483"/>
    <property type="gene ID" value="Hba_10483"/>
</dbReference>
<name>A0A1I7WZ73_HETBA</name>
<evidence type="ECO:0000313" key="2">
    <source>
        <dbReference type="WBParaSite" id="Hba_10483"/>
    </source>
</evidence>
<dbReference type="Proteomes" id="UP000095283">
    <property type="component" value="Unplaced"/>
</dbReference>